<accession>A0A0N0ZQJ8</accession>
<protein>
    <submittedName>
        <fullName evidence="3">Uncharacterized protein</fullName>
    </submittedName>
</protein>
<feature type="transmembrane region" description="Helical" evidence="2">
    <location>
        <begin position="276"/>
        <end position="294"/>
    </location>
</feature>
<proteinExistence type="predicted"/>
<dbReference type="AlphaFoldDB" id="A0A0N0ZQJ8"/>
<organism evidence="3 4">
    <name type="scientific">Thermus scotoductus</name>
    <dbReference type="NCBI Taxonomy" id="37636"/>
    <lineage>
        <taxon>Bacteria</taxon>
        <taxon>Thermotogati</taxon>
        <taxon>Deinococcota</taxon>
        <taxon>Deinococci</taxon>
        <taxon>Thermales</taxon>
        <taxon>Thermaceae</taxon>
        <taxon>Thermus</taxon>
    </lineage>
</organism>
<evidence type="ECO:0000256" key="2">
    <source>
        <dbReference type="SAM" id="Phobius"/>
    </source>
</evidence>
<evidence type="ECO:0000256" key="1">
    <source>
        <dbReference type="SAM" id="MobiDB-lite"/>
    </source>
</evidence>
<feature type="compositionally biased region" description="Basic and acidic residues" evidence="1">
    <location>
        <begin position="193"/>
        <end position="210"/>
    </location>
</feature>
<keyword evidence="2" id="KW-0812">Transmembrane</keyword>
<reference evidence="3 4" key="1">
    <citation type="submission" date="2015-09" db="EMBL/GenBank/DDBJ databases">
        <title>Draft genome sequence of Thermus scotoductus strain K1 isolated from a geothermal spring in Nagorno-Karabakh, Armenia.</title>
        <authorList>
            <person name="Saghatelyan A."/>
            <person name="Poghosyan L."/>
            <person name="Panosyan H."/>
            <person name="Birkeland N.-K."/>
        </authorList>
    </citation>
    <scope>NUCLEOTIDE SEQUENCE [LARGE SCALE GENOMIC DNA]</scope>
    <source>
        <strain evidence="3 4">K1</strain>
    </source>
</reference>
<sequence length="379" mass="41582">MEVLGNYWLWRILVRIASVVVYEGQDTHTGMPVMVLKGAQGVPALGEGVLPFLEETPEAWVLEWPIGAVPLSQYLGVADLERLEHWVREMARILASLKAQGVSHAPIPELCLVKGKRVWLAGVGLKELSGEPEKALAALARALAGERYPEFPLRETLERIEAKEDPLEVLFSEPAHAHGVQETEALTPETPGQEDRPLQDASSKPEEEPRLPSASRKVLSVDPVPEASNGQEVSPTKETTPPEGKTPSRPRVIRIEEPEEPPFTVVEPPRPRRRTLLLGLLGAVVLLGLALLLLRPSSPSGGGYVMEFRTDPPTERAEVFLLEAPEGSRMAPGQLLLTAPGRAEFDQKGVYRLRIRVAGRDPVDYLLEVPGPPLVIKVR</sequence>
<gene>
    <name evidence="3" type="ORF">AN926_09445</name>
</gene>
<keyword evidence="2" id="KW-1133">Transmembrane helix</keyword>
<dbReference type="Proteomes" id="UP000053099">
    <property type="component" value="Unassembled WGS sequence"/>
</dbReference>
<feature type="compositionally biased region" description="Low complexity" evidence="1">
    <location>
        <begin position="236"/>
        <end position="250"/>
    </location>
</feature>
<evidence type="ECO:0000313" key="3">
    <source>
        <dbReference type="EMBL" id="KPD27565.1"/>
    </source>
</evidence>
<dbReference type="EMBL" id="LJJR01000031">
    <property type="protein sequence ID" value="KPD27565.1"/>
    <property type="molecule type" value="Genomic_DNA"/>
</dbReference>
<keyword evidence="2" id="KW-0472">Membrane</keyword>
<comment type="caution">
    <text evidence="3">The sequence shown here is derived from an EMBL/GenBank/DDBJ whole genome shotgun (WGS) entry which is preliminary data.</text>
</comment>
<name>A0A0N0ZQJ8_THESC</name>
<dbReference type="PATRIC" id="fig|37636.3.peg.1138"/>
<feature type="region of interest" description="Disordered" evidence="1">
    <location>
        <begin position="174"/>
        <end position="252"/>
    </location>
</feature>
<evidence type="ECO:0000313" key="4">
    <source>
        <dbReference type="Proteomes" id="UP000053099"/>
    </source>
</evidence>